<dbReference type="AlphaFoldDB" id="A0A0R2LKW8"/>
<keyword evidence="1" id="KW-1133">Transmembrane helix</keyword>
<dbReference type="EMBL" id="JQCN01000031">
    <property type="protein sequence ID" value="KRN99591.1"/>
    <property type="molecule type" value="Genomic_DNA"/>
</dbReference>
<organism evidence="2 3">
    <name type="scientific">Ligilactobacillus pobuzihii</name>
    <dbReference type="NCBI Taxonomy" id="449659"/>
    <lineage>
        <taxon>Bacteria</taxon>
        <taxon>Bacillati</taxon>
        <taxon>Bacillota</taxon>
        <taxon>Bacilli</taxon>
        <taxon>Lactobacillales</taxon>
        <taxon>Lactobacillaceae</taxon>
        <taxon>Ligilactobacillus</taxon>
    </lineage>
</organism>
<evidence type="ECO:0000256" key="1">
    <source>
        <dbReference type="SAM" id="Phobius"/>
    </source>
</evidence>
<feature type="transmembrane region" description="Helical" evidence="1">
    <location>
        <begin position="25"/>
        <end position="46"/>
    </location>
</feature>
<keyword evidence="1" id="KW-0812">Transmembrane</keyword>
<dbReference type="PATRIC" id="fig|449659.4.peg.1625"/>
<comment type="caution">
    <text evidence="2">The sequence shown here is derived from an EMBL/GenBank/DDBJ whole genome shotgun (WGS) entry which is preliminary data.</text>
</comment>
<keyword evidence="3" id="KW-1185">Reference proteome</keyword>
<dbReference type="STRING" id="449659.IV66_GL001597"/>
<gene>
    <name evidence="2" type="ORF">IV66_GL001597</name>
</gene>
<dbReference type="Proteomes" id="UP000051886">
    <property type="component" value="Unassembled WGS sequence"/>
</dbReference>
<name>A0A0R2LKW8_9LACO</name>
<evidence type="ECO:0000313" key="3">
    <source>
        <dbReference type="Proteomes" id="UP000051886"/>
    </source>
</evidence>
<proteinExistence type="predicted"/>
<evidence type="ECO:0000313" key="2">
    <source>
        <dbReference type="EMBL" id="KRN99591.1"/>
    </source>
</evidence>
<reference evidence="2 3" key="1">
    <citation type="journal article" date="2015" name="Genome Announc.">
        <title>Expanding the biotechnology potential of lactobacilli through comparative genomics of 213 strains and associated genera.</title>
        <authorList>
            <person name="Sun Z."/>
            <person name="Harris H.M."/>
            <person name="McCann A."/>
            <person name="Guo C."/>
            <person name="Argimon S."/>
            <person name="Zhang W."/>
            <person name="Yang X."/>
            <person name="Jeffery I.B."/>
            <person name="Cooney J.C."/>
            <person name="Kagawa T.F."/>
            <person name="Liu W."/>
            <person name="Song Y."/>
            <person name="Salvetti E."/>
            <person name="Wrobel A."/>
            <person name="Rasinkangas P."/>
            <person name="Parkhill J."/>
            <person name="Rea M.C."/>
            <person name="O'Sullivan O."/>
            <person name="Ritari J."/>
            <person name="Douillard F.P."/>
            <person name="Paul Ross R."/>
            <person name="Yang R."/>
            <person name="Briner A.E."/>
            <person name="Felis G.E."/>
            <person name="de Vos W.M."/>
            <person name="Barrangou R."/>
            <person name="Klaenhammer T.R."/>
            <person name="Caufield P.W."/>
            <person name="Cui Y."/>
            <person name="Zhang H."/>
            <person name="O'Toole P.W."/>
        </authorList>
    </citation>
    <scope>NUCLEOTIDE SEQUENCE [LARGE SCALE GENOMIC DNA]</scope>
    <source>
        <strain evidence="2 3">NBRC 103219</strain>
    </source>
</reference>
<protein>
    <submittedName>
        <fullName evidence="2">Uncharacterized protein</fullName>
    </submittedName>
</protein>
<sequence length="67" mass="7460">MGTTPDDIHVISVSTAFAMGAFDKIVPLVTKFSLIMFAGFAILNVVPKKNLAYQLFFWNNVYGLLYV</sequence>
<accession>A0A0R2LKW8</accession>
<keyword evidence="1" id="KW-0472">Membrane</keyword>